<sequence length="605" mass="67697">MSNNKLILHRIIDNHCTDNSNNIAIEEKDRKVSYGELKVMTDKVASTLSALAIEKGDVVGVFLDSSIEYVAAILGVNKAGAVFMPLEVKYPPARLKDLLQTVAPRYVITDQSHKSYLDSLLADAAVNPRLLLMEDTAAVLASPVFPDNDVELKGEDGNYLIYTSGSTGKPKVIAGMHKSLSHFVHWEVKEFGLNDSVRCCQLAPLSFDVSFRDIFVPLLAGGTLCIPPADVKKDPAQLLAWICEAGITLMHTVPSLFRVFTGILAKAPVKGTLPAYILLAGEALYYRDVVNWRNVAGDSSVLVNLYGPSETTLAKVFHRIGHIEEDSNEIIPLGQAISNTSVLVLQDGQSCRPGAIGEIYIRTPFRSKGYFKDEAQTNERFIQHPGHNEYEDILYKTGDLGKIQKDGLLVFVGREDRQVKIRGNRVELFEIEKHLQRFPGIREVLVMPHTDKNREISLILYYTAATAIPDITLRNHLQENLPDYMVPAFFLHLETFPLMLNGKIDRRALPRPEALLYQHRVYEPPVDEEERRIEAIWSEVLGLEKVGRDYSFFDLGGHSIAAFKIVSALCREFDTTLSLSDFFEHPKISELALLIKQAVKKEILT</sequence>
<dbReference type="InterPro" id="IPR000873">
    <property type="entry name" value="AMP-dep_synth/lig_dom"/>
</dbReference>
<dbReference type="CDD" id="cd05930">
    <property type="entry name" value="A_NRPS"/>
    <property type="match status" value="1"/>
</dbReference>
<dbReference type="PROSITE" id="PS50075">
    <property type="entry name" value="CARRIER"/>
    <property type="match status" value="1"/>
</dbReference>
<dbReference type="SUPFAM" id="SSF47336">
    <property type="entry name" value="ACP-like"/>
    <property type="match status" value="1"/>
</dbReference>
<dbReference type="AlphaFoldDB" id="A0A847S2K4"/>
<evidence type="ECO:0000259" key="4">
    <source>
        <dbReference type="PROSITE" id="PS50075"/>
    </source>
</evidence>
<dbReference type="NCBIfam" id="TIGR01733">
    <property type="entry name" value="AA-adenyl-dom"/>
    <property type="match status" value="1"/>
</dbReference>
<dbReference type="PANTHER" id="PTHR45527:SF1">
    <property type="entry name" value="FATTY ACID SYNTHASE"/>
    <property type="match status" value="1"/>
</dbReference>
<dbReference type="Gene3D" id="3.40.50.980">
    <property type="match status" value="2"/>
</dbReference>
<dbReference type="InterPro" id="IPR045851">
    <property type="entry name" value="AMP-bd_C_sf"/>
</dbReference>
<dbReference type="Proteomes" id="UP000570474">
    <property type="component" value="Unassembled WGS sequence"/>
</dbReference>
<evidence type="ECO:0000313" key="6">
    <source>
        <dbReference type="Proteomes" id="UP000570474"/>
    </source>
</evidence>
<dbReference type="GO" id="GO:0031177">
    <property type="term" value="F:phosphopantetheine binding"/>
    <property type="evidence" value="ECO:0007669"/>
    <property type="project" value="InterPro"/>
</dbReference>
<dbReference type="PANTHER" id="PTHR45527">
    <property type="entry name" value="NONRIBOSOMAL PEPTIDE SYNTHETASE"/>
    <property type="match status" value="1"/>
</dbReference>
<dbReference type="GO" id="GO:0044550">
    <property type="term" value="P:secondary metabolite biosynthetic process"/>
    <property type="evidence" value="ECO:0007669"/>
    <property type="project" value="TreeGrafter"/>
</dbReference>
<evidence type="ECO:0000313" key="5">
    <source>
        <dbReference type="EMBL" id="NLR68634.1"/>
    </source>
</evidence>
<dbReference type="RefSeq" id="WP_168874595.1">
    <property type="nucleotide sequence ID" value="NZ_JABAIA010000004.1"/>
</dbReference>
<dbReference type="GO" id="GO:0043041">
    <property type="term" value="P:amino acid activation for nonribosomal peptide biosynthetic process"/>
    <property type="evidence" value="ECO:0007669"/>
    <property type="project" value="TreeGrafter"/>
</dbReference>
<dbReference type="PROSITE" id="PS00455">
    <property type="entry name" value="AMP_BINDING"/>
    <property type="match status" value="1"/>
</dbReference>
<proteinExistence type="predicted"/>
<evidence type="ECO:0000256" key="1">
    <source>
        <dbReference type="ARBA" id="ARBA00001957"/>
    </source>
</evidence>
<dbReference type="InterPro" id="IPR009081">
    <property type="entry name" value="PP-bd_ACP"/>
</dbReference>
<dbReference type="InterPro" id="IPR036736">
    <property type="entry name" value="ACP-like_sf"/>
</dbReference>
<dbReference type="Pfam" id="PF00550">
    <property type="entry name" value="PP-binding"/>
    <property type="match status" value="1"/>
</dbReference>
<accession>A0A847S2K4</accession>
<dbReference type="FunFam" id="1.10.1200.10:FF:000005">
    <property type="entry name" value="Nonribosomal peptide synthetase 1"/>
    <property type="match status" value="1"/>
</dbReference>
<dbReference type="SUPFAM" id="SSF56801">
    <property type="entry name" value="Acetyl-CoA synthetase-like"/>
    <property type="match status" value="1"/>
</dbReference>
<gene>
    <name evidence="5" type="ORF">HGH92_30305</name>
</gene>
<evidence type="ECO:0000256" key="2">
    <source>
        <dbReference type="ARBA" id="ARBA00022450"/>
    </source>
</evidence>
<reference evidence="5 6" key="1">
    <citation type="submission" date="2020-04" db="EMBL/GenBank/DDBJ databases">
        <authorList>
            <person name="Yin C."/>
        </authorList>
    </citation>
    <scope>NUCLEOTIDE SEQUENCE [LARGE SCALE GENOMIC DNA]</scope>
    <source>
        <strain evidence="5 6">Ae27</strain>
    </source>
</reference>
<keyword evidence="3" id="KW-0597">Phosphoprotein</keyword>
<dbReference type="InterPro" id="IPR020845">
    <property type="entry name" value="AMP-binding_CS"/>
</dbReference>
<dbReference type="Gene3D" id="1.10.1200.10">
    <property type="entry name" value="ACP-like"/>
    <property type="match status" value="1"/>
</dbReference>
<dbReference type="GO" id="GO:0005737">
    <property type="term" value="C:cytoplasm"/>
    <property type="evidence" value="ECO:0007669"/>
    <property type="project" value="TreeGrafter"/>
</dbReference>
<feature type="domain" description="Carrier" evidence="4">
    <location>
        <begin position="524"/>
        <end position="599"/>
    </location>
</feature>
<protein>
    <submittedName>
        <fullName evidence="5">Non-ribosomal peptide synthetase</fullName>
    </submittedName>
</protein>
<keyword evidence="2" id="KW-0596">Phosphopantetheine</keyword>
<dbReference type="EMBL" id="JABAIA010000004">
    <property type="protein sequence ID" value="NLR68634.1"/>
    <property type="molecule type" value="Genomic_DNA"/>
</dbReference>
<name>A0A847S2K4_9BACT</name>
<dbReference type="Gene3D" id="3.30.300.30">
    <property type="match status" value="1"/>
</dbReference>
<organism evidence="5 6">
    <name type="scientific">Chitinophaga varians</name>
    <dbReference type="NCBI Taxonomy" id="2202339"/>
    <lineage>
        <taxon>Bacteria</taxon>
        <taxon>Pseudomonadati</taxon>
        <taxon>Bacteroidota</taxon>
        <taxon>Chitinophagia</taxon>
        <taxon>Chitinophagales</taxon>
        <taxon>Chitinophagaceae</taxon>
        <taxon>Chitinophaga</taxon>
    </lineage>
</organism>
<keyword evidence="6" id="KW-1185">Reference proteome</keyword>
<dbReference type="Pfam" id="PF00501">
    <property type="entry name" value="AMP-binding"/>
    <property type="match status" value="1"/>
</dbReference>
<comment type="caution">
    <text evidence="5">The sequence shown here is derived from an EMBL/GenBank/DDBJ whole genome shotgun (WGS) entry which is preliminary data.</text>
</comment>
<dbReference type="InterPro" id="IPR010071">
    <property type="entry name" value="AA_adenyl_dom"/>
</dbReference>
<dbReference type="Gene3D" id="2.30.38.10">
    <property type="entry name" value="Luciferase, Domain 3"/>
    <property type="match status" value="1"/>
</dbReference>
<dbReference type="InterPro" id="IPR020806">
    <property type="entry name" value="PKS_PP-bd"/>
</dbReference>
<dbReference type="SMART" id="SM00823">
    <property type="entry name" value="PKS_PP"/>
    <property type="match status" value="1"/>
</dbReference>
<evidence type="ECO:0000256" key="3">
    <source>
        <dbReference type="ARBA" id="ARBA00022553"/>
    </source>
</evidence>
<comment type="cofactor">
    <cofactor evidence="1">
        <name>pantetheine 4'-phosphate</name>
        <dbReference type="ChEBI" id="CHEBI:47942"/>
    </cofactor>
</comment>